<proteinExistence type="predicted"/>
<name>A0A1R3L2T9_9ROSI</name>
<feature type="non-terminal residue" evidence="2">
    <location>
        <position position="186"/>
    </location>
</feature>
<dbReference type="Proteomes" id="UP000187203">
    <property type="component" value="Unassembled WGS sequence"/>
</dbReference>
<keyword evidence="3" id="KW-1185">Reference proteome</keyword>
<evidence type="ECO:0000313" key="2">
    <source>
        <dbReference type="EMBL" id="OMP13655.1"/>
    </source>
</evidence>
<reference evidence="3" key="1">
    <citation type="submission" date="2013-09" db="EMBL/GenBank/DDBJ databases">
        <title>Corchorus olitorius genome sequencing.</title>
        <authorList>
            <person name="Alam M."/>
            <person name="Haque M.S."/>
            <person name="Islam M.S."/>
            <person name="Emdad E.M."/>
            <person name="Islam M.M."/>
            <person name="Ahmed B."/>
            <person name="Halim A."/>
            <person name="Hossen Q.M.M."/>
            <person name="Hossain M.Z."/>
            <person name="Ahmed R."/>
            <person name="Khan M.M."/>
            <person name="Islam R."/>
            <person name="Rashid M.M."/>
            <person name="Khan S.A."/>
            <person name="Rahman M.S."/>
            <person name="Alam M."/>
            <person name="Yahiya A.S."/>
            <person name="Khan M.S."/>
            <person name="Azam M.S."/>
            <person name="Haque T."/>
            <person name="Lashkar M.Z.H."/>
            <person name="Akhand A.I."/>
            <person name="Morshed G."/>
            <person name="Roy S."/>
            <person name="Uddin K.S."/>
            <person name="Rabeya T."/>
            <person name="Hossain A.S."/>
            <person name="Chowdhury A."/>
            <person name="Snigdha A.R."/>
            <person name="Mortoza M.S."/>
            <person name="Matin S.A."/>
            <person name="Hoque S.M.E."/>
            <person name="Islam M.K."/>
            <person name="Roy D.K."/>
            <person name="Haider R."/>
            <person name="Moosa M.M."/>
            <person name="Elias S.M."/>
            <person name="Hasan A.M."/>
            <person name="Jahan S."/>
            <person name="Shafiuddin M."/>
            <person name="Mahmood N."/>
            <person name="Shommy N.S."/>
        </authorList>
    </citation>
    <scope>NUCLEOTIDE SEQUENCE [LARGE SCALE GENOMIC DNA]</scope>
    <source>
        <strain evidence="3">cv. O-4</strain>
    </source>
</reference>
<feature type="region of interest" description="Disordered" evidence="1">
    <location>
        <begin position="23"/>
        <end position="65"/>
    </location>
</feature>
<accession>A0A1R3L2T9</accession>
<dbReference type="AlphaFoldDB" id="A0A1R3L2T9"/>
<protein>
    <submittedName>
        <fullName evidence="2">Histone-lysine N-methyltransferase, H3 lysine-9 specific SUVH9-like protein</fullName>
    </submittedName>
</protein>
<comment type="caution">
    <text evidence="2">The sequence shown here is derived from an EMBL/GenBank/DDBJ whole genome shotgun (WGS) entry which is preliminary data.</text>
</comment>
<feature type="compositionally biased region" description="Basic and acidic residues" evidence="1">
    <location>
        <begin position="161"/>
        <end position="171"/>
    </location>
</feature>
<gene>
    <name evidence="2" type="ORF">COLO4_01218</name>
</gene>
<dbReference type="EMBL" id="AWUE01003646">
    <property type="protein sequence ID" value="OMP13655.1"/>
    <property type="molecule type" value="Genomic_DNA"/>
</dbReference>
<evidence type="ECO:0000256" key="1">
    <source>
        <dbReference type="SAM" id="MobiDB-lite"/>
    </source>
</evidence>
<organism evidence="2 3">
    <name type="scientific">Corchorus olitorius</name>
    <dbReference type="NCBI Taxonomy" id="93759"/>
    <lineage>
        <taxon>Eukaryota</taxon>
        <taxon>Viridiplantae</taxon>
        <taxon>Streptophyta</taxon>
        <taxon>Embryophyta</taxon>
        <taxon>Tracheophyta</taxon>
        <taxon>Spermatophyta</taxon>
        <taxon>Magnoliopsida</taxon>
        <taxon>eudicotyledons</taxon>
        <taxon>Gunneridae</taxon>
        <taxon>Pentapetalae</taxon>
        <taxon>rosids</taxon>
        <taxon>malvids</taxon>
        <taxon>Malvales</taxon>
        <taxon>Malvaceae</taxon>
        <taxon>Grewioideae</taxon>
        <taxon>Apeibeae</taxon>
        <taxon>Corchorus</taxon>
    </lineage>
</organism>
<evidence type="ECO:0000313" key="3">
    <source>
        <dbReference type="Proteomes" id="UP000187203"/>
    </source>
</evidence>
<feature type="region of interest" description="Disordered" evidence="1">
    <location>
        <begin position="139"/>
        <end position="171"/>
    </location>
</feature>
<sequence length="186" mass="19879">MVVPGSAPAAPAALGAVTACTAASPSRTQSMAKPSWRKPLRTLSPIMSSSSTSSTRMTNQNKPGEAHCRTVARAARALCETARKLTSASESARFDQLVQRTDVQAAPTRRVVPALRCAVTVTLVAVVARDHVIAQQRRVGRNGAVQARRRKAQVAVGRQQPRPEADEDRRGQTRAANLLQLPVVVD</sequence>